<dbReference type="AlphaFoldDB" id="A0A177Y8Z1"/>
<dbReference type="InterPro" id="IPR010427">
    <property type="entry name" value="DUF1023"/>
</dbReference>
<feature type="domain" description="DUF1023" evidence="1">
    <location>
        <begin position="297"/>
        <end position="471"/>
    </location>
</feature>
<keyword evidence="3" id="KW-1185">Reference proteome</keyword>
<comment type="caution">
    <text evidence="2">The sequence shown here is derived from an EMBL/GenBank/DDBJ whole genome shotgun (WGS) entry which is preliminary data.</text>
</comment>
<dbReference type="Pfam" id="PF06259">
    <property type="entry name" value="Abhydrolase_8"/>
    <property type="match status" value="1"/>
</dbReference>
<organism evidence="2 3">
    <name type="scientific">Rhodococcoides kyotonense</name>
    <dbReference type="NCBI Taxonomy" id="398843"/>
    <lineage>
        <taxon>Bacteria</taxon>
        <taxon>Bacillati</taxon>
        <taxon>Actinomycetota</taxon>
        <taxon>Actinomycetes</taxon>
        <taxon>Mycobacteriales</taxon>
        <taxon>Nocardiaceae</taxon>
        <taxon>Rhodococcoides</taxon>
    </lineage>
</organism>
<evidence type="ECO:0000259" key="1">
    <source>
        <dbReference type="Pfam" id="PF06259"/>
    </source>
</evidence>
<accession>A0A177Y8Z1</accession>
<dbReference type="InterPro" id="IPR029058">
    <property type="entry name" value="AB_hydrolase_fold"/>
</dbReference>
<evidence type="ECO:0000313" key="2">
    <source>
        <dbReference type="EMBL" id="OAK51850.1"/>
    </source>
</evidence>
<dbReference type="EMBL" id="LVHI01000032">
    <property type="protein sequence ID" value="OAK51850.1"/>
    <property type="molecule type" value="Genomic_DNA"/>
</dbReference>
<protein>
    <recommendedName>
        <fullName evidence="1">DUF1023 domain-containing protein</fullName>
    </recommendedName>
</protein>
<gene>
    <name evidence="2" type="ORF">A3K89_09180</name>
</gene>
<dbReference type="Proteomes" id="UP000077519">
    <property type="component" value="Unassembled WGS sequence"/>
</dbReference>
<dbReference type="SUPFAM" id="SSF53474">
    <property type="entry name" value="alpha/beta-Hydrolases"/>
    <property type="match status" value="1"/>
</dbReference>
<dbReference type="ESTHER" id="9noca-a0a177y8z1">
    <property type="family name" value="Duf_1023"/>
</dbReference>
<reference evidence="2 3" key="1">
    <citation type="submission" date="2016-03" db="EMBL/GenBank/DDBJ databases">
        <title>Genome sequence of Rhodococcus kyotonensis KB10.</title>
        <authorList>
            <person name="Jeong H."/>
            <person name="Hong C.E."/>
            <person name="Jo S.H."/>
            <person name="Park J.M."/>
        </authorList>
    </citation>
    <scope>NUCLEOTIDE SEQUENCE [LARGE SCALE GENOMIC DNA]</scope>
    <source>
        <strain evidence="2 3">KB10</strain>
    </source>
</reference>
<evidence type="ECO:0000313" key="3">
    <source>
        <dbReference type="Proteomes" id="UP000077519"/>
    </source>
</evidence>
<name>A0A177Y8Z1_9NOCA</name>
<proteinExistence type="predicted"/>
<sequence length="523" mass="55082">MSLAWEDVRNWNPSEVGVLARRIRDSSKSMDDRSVDLAGLLKQLDWHGPAADAARAAMNGLESDVGERARVLSAVGRCLDEMAIAMYPLTHAVRECAADADGTSMSIGSDGTVVDGLPMYTSAAADAWGIARDRLRIRRELEERAVALLARAEELDGRTAASLNRCENGEDRTRQATVDPPVPGTPAANAAFWDAATQAERTEFLVRRPELLGNLDGIPAHVRDAANRRVLAQERTRLAEVVDELRKELQGNKFGGAFSNADAGLAQTEKRLAALDAVATTLAKGNRQLLVLDNHSADDTLAAVAVGDVDTATHVAVFVPGMNSDVQSDLIRYDGDMDALERAVRQQLPSNDTAAVVTWMNYSTPHTGWSLFDPNRSVVGAGAAVAGGARLTTFLDGLDASRRSDPHLSLLGHSYGSLTAAHAVRDASATGVDEFVSVGSPGLGVGTVHELSIPPGHLHVGEAAGDVVVDLGVFGADPSELAGVEVLPTTAAGGLRASDGHSDYFTDGTTSQHAIARVVAGLD</sequence>